<keyword evidence="2" id="KW-0378">Hydrolase</keyword>
<dbReference type="Pfam" id="PF03167">
    <property type="entry name" value="UDG"/>
    <property type="match status" value="1"/>
</dbReference>
<sequence>MSIHLPPDWQPWRRRSPLGEARPTKTDLAEAAATGLQLDDVLPYPTDEENAHFLRLLIVGTNPSPWAAAVQAPFARPGNRFWKSLYEAGITDGLVNDSNGLSRADEYMLATRGVGITNIVSRPSSRADELSRDELRAGRSHLITRVRMLRPHAAAFTGITAFRTAFEQPKAKLGVQDTHDIAGWPEDTQLWVVPDPSGLNAHESVSSLAEKWQAVWASSATDQQTRNDPRTTKE</sequence>
<name>A0ABN2UKZ3_9MICC</name>
<evidence type="ECO:0000313" key="6">
    <source>
        <dbReference type="EMBL" id="GAA2039667.1"/>
    </source>
</evidence>
<protein>
    <submittedName>
        <fullName evidence="6">Mismatch-specific DNA-glycosylase</fullName>
    </submittedName>
</protein>
<evidence type="ECO:0000313" key="7">
    <source>
        <dbReference type="Proteomes" id="UP001501461"/>
    </source>
</evidence>
<dbReference type="PANTHER" id="PTHR12159">
    <property type="entry name" value="G/T AND G/U MISMATCH-SPECIFIC DNA GLYCOSYLASE"/>
    <property type="match status" value="1"/>
</dbReference>
<dbReference type="Proteomes" id="UP001501461">
    <property type="component" value="Unassembled WGS sequence"/>
</dbReference>
<evidence type="ECO:0000256" key="2">
    <source>
        <dbReference type="ARBA" id="ARBA00022801"/>
    </source>
</evidence>
<dbReference type="SMART" id="SM00986">
    <property type="entry name" value="UDG"/>
    <property type="match status" value="1"/>
</dbReference>
<comment type="caution">
    <text evidence="6">The sequence shown here is derived from an EMBL/GenBank/DDBJ whole genome shotgun (WGS) entry which is preliminary data.</text>
</comment>
<dbReference type="InterPro" id="IPR036895">
    <property type="entry name" value="Uracil-DNA_glycosylase-like_sf"/>
</dbReference>
<dbReference type="InterPro" id="IPR005122">
    <property type="entry name" value="Uracil-DNA_glycosylase-like"/>
</dbReference>
<dbReference type="PANTHER" id="PTHR12159:SF9">
    <property type="entry name" value="G_T MISMATCH-SPECIFIC THYMINE DNA GLYCOSYLASE"/>
    <property type="match status" value="1"/>
</dbReference>
<dbReference type="Gene3D" id="3.40.470.10">
    <property type="entry name" value="Uracil-DNA glycosylase-like domain"/>
    <property type="match status" value="1"/>
</dbReference>
<proteinExistence type="predicted"/>
<feature type="domain" description="Uracil-DNA glycosylase-like" evidence="5">
    <location>
        <begin position="46"/>
        <end position="213"/>
    </location>
</feature>
<dbReference type="SUPFAM" id="SSF52141">
    <property type="entry name" value="Uracil-DNA glycosylase-like"/>
    <property type="match status" value="1"/>
</dbReference>
<evidence type="ECO:0000256" key="3">
    <source>
        <dbReference type="ARBA" id="ARBA00023204"/>
    </source>
</evidence>
<dbReference type="CDD" id="cd10028">
    <property type="entry name" value="UDG-F2_TDG_MUG"/>
    <property type="match status" value="1"/>
</dbReference>
<reference evidence="6 7" key="1">
    <citation type="journal article" date="2019" name="Int. J. Syst. Evol. Microbiol.">
        <title>The Global Catalogue of Microorganisms (GCM) 10K type strain sequencing project: providing services to taxonomists for standard genome sequencing and annotation.</title>
        <authorList>
            <consortium name="The Broad Institute Genomics Platform"/>
            <consortium name="The Broad Institute Genome Sequencing Center for Infectious Disease"/>
            <person name="Wu L."/>
            <person name="Ma J."/>
        </authorList>
    </citation>
    <scope>NUCLEOTIDE SEQUENCE [LARGE SCALE GENOMIC DNA]</scope>
    <source>
        <strain evidence="6 7">JCM 13595</strain>
    </source>
</reference>
<keyword evidence="1" id="KW-0227">DNA damage</keyword>
<evidence type="ECO:0000259" key="5">
    <source>
        <dbReference type="SMART" id="SM00986"/>
    </source>
</evidence>
<keyword evidence="3" id="KW-0234">DNA repair</keyword>
<dbReference type="SMART" id="SM00987">
    <property type="entry name" value="UreE_C"/>
    <property type="match status" value="1"/>
</dbReference>
<evidence type="ECO:0000256" key="1">
    <source>
        <dbReference type="ARBA" id="ARBA00022763"/>
    </source>
</evidence>
<dbReference type="RefSeq" id="WP_343958212.1">
    <property type="nucleotide sequence ID" value="NZ_BAAAMN010000041.1"/>
</dbReference>
<dbReference type="EMBL" id="BAAAMN010000041">
    <property type="protein sequence ID" value="GAA2039667.1"/>
    <property type="molecule type" value="Genomic_DNA"/>
</dbReference>
<keyword evidence="7" id="KW-1185">Reference proteome</keyword>
<dbReference type="InterPro" id="IPR015637">
    <property type="entry name" value="MUG/TDG"/>
</dbReference>
<accession>A0ABN2UKZ3</accession>
<gene>
    <name evidence="6" type="ORF">GCM10009720_20230</name>
</gene>
<evidence type="ECO:0000256" key="4">
    <source>
        <dbReference type="SAM" id="MobiDB-lite"/>
    </source>
</evidence>
<feature type="region of interest" description="Disordered" evidence="4">
    <location>
        <begin position="1"/>
        <end position="27"/>
    </location>
</feature>
<organism evidence="6 7">
    <name type="scientific">Yaniella flava</name>
    <dbReference type="NCBI Taxonomy" id="287930"/>
    <lineage>
        <taxon>Bacteria</taxon>
        <taxon>Bacillati</taxon>
        <taxon>Actinomycetota</taxon>
        <taxon>Actinomycetes</taxon>
        <taxon>Micrococcales</taxon>
        <taxon>Micrococcaceae</taxon>
        <taxon>Yaniella</taxon>
    </lineage>
</organism>